<dbReference type="EMBL" id="JANPWB010000028">
    <property type="protein sequence ID" value="KAJ1079701.1"/>
    <property type="molecule type" value="Genomic_DNA"/>
</dbReference>
<keyword evidence="2" id="KW-0547">Nucleotide-binding</keyword>
<feature type="domain" description="AIG1-type G" evidence="5">
    <location>
        <begin position="13"/>
        <end position="215"/>
    </location>
</feature>
<comment type="caution">
    <text evidence="6">The sequence shown here is derived from an EMBL/GenBank/DDBJ whole genome shotgun (WGS) entry which is preliminary data.</text>
</comment>
<reference evidence="6 7" key="1">
    <citation type="journal article" date="2022" name="bioRxiv">
        <title>Sequencing and chromosome-scale assembly of the giantPleurodeles waltlgenome.</title>
        <authorList>
            <person name="Brown T."/>
            <person name="Elewa A."/>
            <person name="Iarovenko S."/>
            <person name="Subramanian E."/>
            <person name="Araus A.J."/>
            <person name="Petzold A."/>
            <person name="Susuki M."/>
            <person name="Suzuki K.-i.T."/>
            <person name="Hayashi T."/>
            <person name="Toyoda A."/>
            <person name="Oliveira C."/>
            <person name="Osipova E."/>
            <person name="Leigh N.D."/>
            <person name="Simon A."/>
            <person name="Yun M.H."/>
        </authorList>
    </citation>
    <scope>NUCLEOTIDE SEQUENCE [LARGE SCALE GENOMIC DNA]</scope>
    <source>
        <strain evidence="6">20211129_DDA</strain>
        <tissue evidence="6">Liver</tissue>
    </source>
</reference>
<comment type="similarity">
    <text evidence="1">Belongs to the TRAFAC class TrmE-Era-EngA-EngB-Septin-like GTPase superfamily. AIG1/Toc34/Toc159-like paraseptin GTPase family. IAN subfamily.</text>
</comment>
<keyword evidence="7" id="KW-1185">Reference proteome</keyword>
<dbReference type="PANTHER" id="PTHR10903:SF170">
    <property type="entry name" value="GTPASE IMAP FAMILY MEMBER 7"/>
    <property type="match status" value="1"/>
</dbReference>
<accession>A0AAV7KL94</accession>
<feature type="region of interest" description="Disordered" evidence="4">
    <location>
        <begin position="217"/>
        <end position="237"/>
    </location>
</feature>
<evidence type="ECO:0000256" key="3">
    <source>
        <dbReference type="ARBA" id="ARBA00023134"/>
    </source>
</evidence>
<evidence type="ECO:0000313" key="6">
    <source>
        <dbReference type="EMBL" id="KAJ1079701.1"/>
    </source>
</evidence>
<dbReference type="PANTHER" id="PTHR10903">
    <property type="entry name" value="GTPASE, IMAP FAMILY MEMBER-RELATED"/>
    <property type="match status" value="1"/>
</dbReference>
<evidence type="ECO:0000259" key="5">
    <source>
        <dbReference type="PROSITE" id="PS51720"/>
    </source>
</evidence>
<dbReference type="PROSITE" id="PS51720">
    <property type="entry name" value="G_AIG1"/>
    <property type="match status" value="1"/>
</dbReference>
<evidence type="ECO:0000313" key="7">
    <source>
        <dbReference type="Proteomes" id="UP001066276"/>
    </source>
</evidence>
<dbReference type="InterPro" id="IPR006703">
    <property type="entry name" value="G_AIG1"/>
</dbReference>
<sequence>MSDPVALNQCGEEGELRIILVGTTGAGKSAIGNTILGKKEFDAKASPSSVTTKCQWASCGYKDKRLKVIDTPGLFDTKICNEKIIKKVSQGVVLSAPGPHAIILVVQVGRFTKEEQKAVEIVQDLFGVEAHKHMMVLFTRKDDLEDESIETFINNPEGKFIDLIVKPGRPYCAVNNRATGTEMEKQRAELFDVINDVVQRNKGRYYTNEMYQRAERALKEREEEKRRRAREEAERKKDEILREKEELIQRLKEEQNNNKITQQRMMEICKETEKKLAENEQQLNFKLGNARQEAESDVLRCIKQGAKTGAVA</sequence>
<dbReference type="SUPFAM" id="SSF52540">
    <property type="entry name" value="P-loop containing nucleoside triphosphate hydrolases"/>
    <property type="match status" value="1"/>
</dbReference>
<evidence type="ECO:0000256" key="4">
    <source>
        <dbReference type="SAM" id="MobiDB-lite"/>
    </source>
</evidence>
<dbReference type="FunFam" id="3.40.50.300:FF:000366">
    <property type="entry name" value="GTPase, IMAP family member 2"/>
    <property type="match status" value="1"/>
</dbReference>
<evidence type="ECO:0000256" key="2">
    <source>
        <dbReference type="ARBA" id="ARBA00022741"/>
    </source>
</evidence>
<dbReference type="AlphaFoldDB" id="A0AAV7KL94"/>
<dbReference type="Proteomes" id="UP001066276">
    <property type="component" value="Unassembled WGS sequence"/>
</dbReference>
<dbReference type="CDD" id="cd01852">
    <property type="entry name" value="AIG1"/>
    <property type="match status" value="1"/>
</dbReference>
<name>A0AAV7KL94_PLEWA</name>
<feature type="non-terminal residue" evidence="6">
    <location>
        <position position="312"/>
    </location>
</feature>
<gene>
    <name evidence="6" type="ORF">NDU88_000071</name>
</gene>
<dbReference type="InterPro" id="IPR027417">
    <property type="entry name" value="P-loop_NTPase"/>
</dbReference>
<keyword evidence="3" id="KW-0342">GTP-binding</keyword>
<protein>
    <recommendedName>
        <fullName evidence="5">AIG1-type G domain-containing protein</fullName>
    </recommendedName>
</protein>
<dbReference type="InterPro" id="IPR045058">
    <property type="entry name" value="GIMA/IAN/Toc"/>
</dbReference>
<evidence type="ECO:0000256" key="1">
    <source>
        <dbReference type="ARBA" id="ARBA00008535"/>
    </source>
</evidence>
<organism evidence="6 7">
    <name type="scientific">Pleurodeles waltl</name>
    <name type="common">Iberian ribbed newt</name>
    <dbReference type="NCBI Taxonomy" id="8319"/>
    <lineage>
        <taxon>Eukaryota</taxon>
        <taxon>Metazoa</taxon>
        <taxon>Chordata</taxon>
        <taxon>Craniata</taxon>
        <taxon>Vertebrata</taxon>
        <taxon>Euteleostomi</taxon>
        <taxon>Amphibia</taxon>
        <taxon>Batrachia</taxon>
        <taxon>Caudata</taxon>
        <taxon>Salamandroidea</taxon>
        <taxon>Salamandridae</taxon>
        <taxon>Pleurodelinae</taxon>
        <taxon>Pleurodeles</taxon>
    </lineage>
</organism>
<dbReference type="Pfam" id="PF04548">
    <property type="entry name" value="AIG1"/>
    <property type="match status" value="1"/>
</dbReference>
<proteinExistence type="inferred from homology"/>
<dbReference type="Gene3D" id="3.40.50.300">
    <property type="entry name" value="P-loop containing nucleotide triphosphate hydrolases"/>
    <property type="match status" value="1"/>
</dbReference>
<dbReference type="GO" id="GO:0005525">
    <property type="term" value="F:GTP binding"/>
    <property type="evidence" value="ECO:0007669"/>
    <property type="project" value="UniProtKB-KW"/>
</dbReference>